<feature type="transmembrane region" description="Helical" evidence="6">
    <location>
        <begin position="259"/>
        <end position="285"/>
    </location>
</feature>
<feature type="transmembrane region" description="Helical" evidence="6">
    <location>
        <begin position="183"/>
        <end position="203"/>
    </location>
</feature>
<keyword evidence="5 6" id="KW-0472">Membrane</keyword>
<evidence type="ECO:0000256" key="5">
    <source>
        <dbReference type="ARBA" id="ARBA00023136"/>
    </source>
</evidence>
<sequence length="498" mass="51281">MAAEIKTGAPSLHRALGPVDLLLLGVGCVVGAGIYILPGVAAAEYAGPAVTLAFVAAAAACGLTGLCYAELATAMPIAGASYSYVARAFGPVAAFGVGWALTLEFLLAGAAVSTGFASYFMSLLHEFGIDLPQALTQASIAGTAPTDLPTGGFHTNALALLALLIVGGILMRGVRESARANAVLVVVKISVLLTFLLIGARHIQPALWHPFLPPSEGPFRYGASGFLRAASVVVFAYLGFDTVATAAAEARKPARDLPIGLIGTLTVSALLYALVSLVLTGLVPFRTLNVPDPVAFAMAHVGYPGIGMLLRVGALAGLASVMLANTYGHSRICFAMARDGLLPNWFTRLHPRHGTPGHGIALTAGAAGLLAALFPIGILADLVSIGTMVAFAGVALSVMRMRVTAPDMVRPFRLPLGGVRIGGLWLGIIPVCALFLSLTTIAVVIAGLWQQARTGHPAAAIFLLLYVTAGCVLSVIRARIVNKSSPKQDLTVPEESIS</sequence>
<accession>A0A1U9LFF3</accession>
<dbReference type="Proteomes" id="UP000189055">
    <property type="component" value="Chromosome"/>
</dbReference>
<evidence type="ECO:0000256" key="1">
    <source>
        <dbReference type="ARBA" id="ARBA00004141"/>
    </source>
</evidence>
<dbReference type="PANTHER" id="PTHR43243:SF4">
    <property type="entry name" value="CATIONIC AMINO ACID TRANSPORTER 4"/>
    <property type="match status" value="1"/>
</dbReference>
<evidence type="ECO:0000313" key="8">
    <source>
        <dbReference type="Proteomes" id="UP000189055"/>
    </source>
</evidence>
<evidence type="ECO:0000256" key="4">
    <source>
        <dbReference type="ARBA" id="ARBA00022989"/>
    </source>
</evidence>
<dbReference type="GO" id="GO:0015171">
    <property type="term" value="F:amino acid transmembrane transporter activity"/>
    <property type="evidence" value="ECO:0007669"/>
    <property type="project" value="TreeGrafter"/>
</dbReference>
<evidence type="ECO:0000256" key="6">
    <source>
        <dbReference type="SAM" id="Phobius"/>
    </source>
</evidence>
<dbReference type="PIRSF" id="PIRSF006060">
    <property type="entry name" value="AA_transporter"/>
    <property type="match status" value="1"/>
</dbReference>
<feature type="transmembrane region" description="Helical" evidence="6">
    <location>
        <begin position="21"/>
        <end position="43"/>
    </location>
</feature>
<dbReference type="GO" id="GO:0016020">
    <property type="term" value="C:membrane"/>
    <property type="evidence" value="ECO:0007669"/>
    <property type="project" value="UniProtKB-SubCell"/>
</dbReference>
<dbReference type="KEGG" id="aper:A0U91_09870"/>
<organism evidence="7 8">
    <name type="scientific">Acetobacter persici</name>
    <dbReference type="NCBI Taxonomy" id="1076596"/>
    <lineage>
        <taxon>Bacteria</taxon>
        <taxon>Pseudomonadati</taxon>
        <taxon>Pseudomonadota</taxon>
        <taxon>Alphaproteobacteria</taxon>
        <taxon>Acetobacterales</taxon>
        <taxon>Acetobacteraceae</taxon>
        <taxon>Acetobacter</taxon>
    </lineage>
</organism>
<protein>
    <recommendedName>
        <fullName evidence="9">Amino acid permease</fullName>
    </recommendedName>
</protein>
<keyword evidence="4 6" id="KW-1133">Transmembrane helix</keyword>
<feature type="transmembrane region" description="Helical" evidence="6">
    <location>
        <begin position="92"/>
        <end position="121"/>
    </location>
</feature>
<dbReference type="STRING" id="1076596.A0U91_09870"/>
<feature type="transmembrane region" description="Helical" evidence="6">
    <location>
        <begin position="223"/>
        <end position="247"/>
    </location>
</feature>
<evidence type="ECO:0008006" key="9">
    <source>
        <dbReference type="Google" id="ProtNLM"/>
    </source>
</evidence>
<evidence type="ECO:0000313" key="7">
    <source>
        <dbReference type="EMBL" id="AQT05142.1"/>
    </source>
</evidence>
<dbReference type="InterPro" id="IPR002293">
    <property type="entry name" value="AA/rel_permease1"/>
</dbReference>
<name>A0A1U9LFF3_9PROT</name>
<dbReference type="PANTHER" id="PTHR43243">
    <property type="entry name" value="INNER MEMBRANE TRANSPORTER YGJI-RELATED"/>
    <property type="match status" value="1"/>
</dbReference>
<reference evidence="7 8" key="1">
    <citation type="submission" date="2016-03" db="EMBL/GenBank/DDBJ databases">
        <title>Acetic acid bacteria sequencing.</title>
        <authorList>
            <person name="Brandt J."/>
            <person name="Jakob F."/>
            <person name="Vogel R.F."/>
        </authorList>
    </citation>
    <scope>NUCLEOTIDE SEQUENCE [LARGE SCALE GENOMIC DNA]</scope>
    <source>
        <strain evidence="7 8">TMW2.1084</strain>
    </source>
</reference>
<evidence type="ECO:0000256" key="3">
    <source>
        <dbReference type="ARBA" id="ARBA00022692"/>
    </source>
</evidence>
<feature type="transmembrane region" description="Helical" evidence="6">
    <location>
        <begin position="153"/>
        <end position="171"/>
    </location>
</feature>
<dbReference type="RefSeq" id="WP_077930932.1">
    <property type="nucleotide sequence ID" value="NZ_CP014687.1"/>
</dbReference>
<feature type="transmembrane region" description="Helical" evidence="6">
    <location>
        <begin position="305"/>
        <end position="328"/>
    </location>
</feature>
<feature type="transmembrane region" description="Helical" evidence="6">
    <location>
        <begin position="49"/>
        <end position="71"/>
    </location>
</feature>
<feature type="transmembrane region" description="Helical" evidence="6">
    <location>
        <begin position="455"/>
        <end position="476"/>
    </location>
</feature>
<dbReference type="Gene3D" id="1.20.1740.10">
    <property type="entry name" value="Amino acid/polyamine transporter I"/>
    <property type="match status" value="1"/>
</dbReference>
<evidence type="ECO:0000256" key="2">
    <source>
        <dbReference type="ARBA" id="ARBA00022448"/>
    </source>
</evidence>
<keyword evidence="2" id="KW-0813">Transport</keyword>
<gene>
    <name evidence="7" type="ORF">A0U91_09870</name>
</gene>
<feature type="transmembrane region" description="Helical" evidence="6">
    <location>
        <begin position="359"/>
        <end position="379"/>
    </location>
</feature>
<dbReference type="Pfam" id="PF13520">
    <property type="entry name" value="AA_permease_2"/>
    <property type="match status" value="1"/>
</dbReference>
<proteinExistence type="predicted"/>
<dbReference type="AlphaFoldDB" id="A0A1U9LFF3"/>
<feature type="transmembrane region" description="Helical" evidence="6">
    <location>
        <begin position="424"/>
        <end position="449"/>
    </location>
</feature>
<comment type="subcellular location">
    <subcellularLocation>
        <location evidence="1">Membrane</location>
        <topology evidence="1">Multi-pass membrane protein</topology>
    </subcellularLocation>
</comment>
<feature type="transmembrane region" description="Helical" evidence="6">
    <location>
        <begin position="385"/>
        <end position="403"/>
    </location>
</feature>
<keyword evidence="3 6" id="KW-0812">Transmembrane</keyword>
<dbReference type="EMBL" id="CP014687">
    <property type="protein sequence ID" value="AQT05142.1"/>
    <property type="molecule type" value="Genomic_DNA"/>
</dbReference>